<sequence>MLSAVFWVPRLSAPWDLFLKYLKEGHPIGIFIMGWYRTVGFETVDDTVFALGQGMLLWLTLRQNRRAEEGERQPLLA</sequence>
<name>A0AAD6CI88_9EURO</name>
<accession>A0AAD6CI88</accession>
<dbReference type="EMBL" id="JAQIZZ010000008">
    <property type="protein sequence ID" value="KAJ5523976.1"/>
    <property type="molecule type" value="Genomic_DNA"/>
</dbReference>
<protein>
    <submittedName>
        <fullName evidence="1">Uncharacterized protein</fullName>
    </submittedName>
</protein>
<comment type="caution">
    <text evidence="1">The sequence shown here is derived from an EMBL/GenBank/DDBJ whole genome shotgun (WGS) entry which is preliminary data.</text>
</comment>
<proteinExistence type="predicted"/>
<evidence type="ECO:0000313" key="2">
    <source>
        <dbReference type="Proteomes" id="UP001220324"/>
    </source>
</evidence>
<evidence type="ECO:0000313" key="1">
    <source>
        <dbReference type="EMBL" id="KAJ5523976.1"/>
    </source>
</evidence>
<gene>
    <name evidence="1" type="ORF">N7494_010626</name>
</gene>
<dbReference type="Proteomes" id="UP001220324">
    <property type="component" value="Unassembled WGS sequence"/>
</dbReference>
<dbReference type="AlphaFoldDB" id="A0AAD6CI88"/>
<keyword evidence="2" id="KW-1185">Reference proteome</keyword>
<organism evidence="1 2">
    <name type="scientific">Penicillium frequentans</name>
    <dbReference type="NCBI Taxonomy" id="3151616"/>
    <lineage>
        <taxon>Eukaryota</taxon>
        <taxon>Fungi</taxon>
        <taxon>Dikarya</taxon>
        <taxon>Ascomycota</taxon>
        <taxon>Pezizomycotina</taxon>
        <taxon>Eurotiomycetes</taxon>
        <taxon>Eurotiomycetidae</taxon>
        <taxon>Eurotiales</taxon>
        <taxon>Aspergillaceae</taxon>
        <taxon>Penicillium</taxon>
    </lineage>
</organism>
<reference evidence="1 2" key="1">
    <citation type="journal article" date="2023" name="IMA Fungus">
        <title>Comparative genomic study of the Penicillium genus elucidates a diverse pangenome and 15 lateral gene transfer events.</title>
        <authorList>
            <person name="Petersen C."/>
            <person name="Sorensen T."/>
            <person name="Nielsen M.R."/>
            <person name="Sondergaard T.E."/>
            <person name="Sorensen J.L."/>
            <person name="Fitzpatrick D.A."/>
            <person name="Frisvad J.C."/>
            <person name="Nielsen K.L."/>
        </authorList>
    </citation>
    <scope>NUCLEOTIDE SEQUENCE [LARGE SCALE GENOMIC DNA]</scope>
    <source>
        <strain evidence="1 2">IBT 35679</strain>
    </source>
</reference>